<name>A0AAJ6IR54_9ENTR</name>
<proteinExistence type="predicted"/>
<reference evidence="2" key="1">
    <citation type="submission" date="2020-08" db="EMBL/GenBank/DDBJ databases">
        <title>Distribution of Beta-Lactamase Producing Gram-Negative Bacterial Isolates in Isabela River of Santo Domingo, Dominican Republic.</title>
        <authorList>
            <person name="Calderon V."/>
            <person name="Del Rosario C."/>
            <person name="Duarte A."/>
            <person name="Bonnelly R."/>
            <person name="Barauna R."/>
            <person name="Ramos R.T."/>
            <person name="Perdomo O.P."/>
            <person name="Rodriguez De Francisco L.E."/>
            <person name="Franco De Los Santos E.F."/>
        </authorList>
    </citation>
    <scope>NUCLEOTIDE SEQUENCE</scope>
    <source>
        <strain evidence="2">INTEC_BI4_1.1</strain>
    </source>
</reference>
<keyword evidence="1" id="KW-0812">Transmembrane</keyword>
<reference evidence="3" key="2">
    <citation type="submission" date="2022-04" db="EMBL/GenBank/DDBJ databases">
        <title>Co-occurrence of mcr-9 and blaNDM-1 in multidrug-resistant Enterobacter kobei strain isolated from an infant with urinary infection.</title>
        <authorList>
            <person name="Zeng H."/>
        </authorList>
    </citation>
    <scope>NUCLEOTIDE SEQUENCE</scope>
    <source>
        <strain evidence="3">EC1382</strain>
    </source>
</reference>
<keyword evidence="3" id="KW-0449">Lipoprotein</keyword>
<evidence type="ECO:0000256" key="1">
    <source>
        <dbReference type="SAM" id="Phobius"/>
    </source>
</evidence>
<dbReference type="AlphaFoldDB" id="A0AAJ6IR54"/>
<keyword evidence="1" id="KW-0472">Membrane</keyword>
<dbReference type="EMBL" id="CP096849">
    <property type="protein sequence ID" value="WMT64254.1"/>
    <property type="molecule type" value="Genomic_DNA"/>
</dbReference>
<gene>
    <name evidence="2" type="ORF">H9R40_04045</name>
    <name evidence="3" type="ORF">M2B19_15090</name>
</gene>
<protein>
    <submittedName>
        <fullName evidence="3">OB-fold putative lipoprotein</fullName>
    </submittedName>
</protein>
<dbReference type="Proteomes" id="UP001228563">
    <property type="component" value="Chromosome"/>
</dbReference>
<dbReference type="Pfam" id="PF12869">
    <property type="entry name" value="tRNA_anti-like"/>
    <property type="match status" value="1"/>
</dbReference>
<evidence type="ECO:0000313" key="4">
    <source>
        <dbReference type="Proteomes" id="UP001228563"/>
    </source>
</evidence>
<dbReference type="EMBL" id="JACSEP010000005">
    <property type="protein sequence ID" value="MBC6322417.1"/>
    <property type="molecule type" value="Genomic_DNA"/>
</dbReference>
<accession>A0AAJ6IR54</accession>
<evidence type="ECO:0000313" key="2">
    <source>
        <dbReference type="EMBL" id="MBC6322417.1"/>
    </source>
</evidence>
<organism evidence="3 4">
    <name type="scientific">Enterobacter kobei</name>
    <dbReference type="NCBI Taxonomy" id="208224"/>
    <lineage>
        <taxon>Bacteria</taxon>
        <taxon>Pseudomonadati</taxon>
        <taxon>Pseudomonadota</taxon>
        <taxon>Gammaproteobacteria</taxon>
        <taxon>Enterobacterales</taxon>
        <taxon>Enterobacteriaceae</taxon>
        <taxon>Enterobacter</taxon>
        <taxon>Enterobacter cloacae complex</taxon>
    </lineage>
</organism>
<sequence length="153" mass="16913">MKKFIKWIFYIFIALMILGYIVGKNDKSEAGATSSSAPVADTQKSVPQKEVFTTSAKQLFKAYEENEVATDENMKGKLISVNGVVQSIDKDFTDSIIIGLQTDNQFMPARMEMENSEKATAVALKKGQQVTVICKKMIRVMGAPSGRDCIFAK</sequence>
<keyword evidence="1" id="KW-1133">Transmembrane helix</keyword>
<evidence type="ECO:0000313" key="3">
    <source>
        <dbReference type="EMBL" id="WMT64254.1"/>
    </source>
</evidence>
<dbReference type="Proteomes" id="UP000613022">
    <property type="component" value="Unassembled WGS sequence"/>
</dbReference>
<dbReference type="KEGG" id="eno:ECENHK_13985"/>
<feature type="transmembrane region" description="Helical" evidence="1">
    <location>
        <begin position="7"/>
        <end position="23"/>
    </location>
</feature>
<dbReference type="RefSeq" id="WP_014884375.1">
    <property type="nucleotide sequence ID" value="NC_018405.1"/>
</dbReference>
<dbReference type="InterPro" id="IPR024422">
    <property type="entry name" value="Protein_unknown_function_OB"/>
</dbReference>